<reference evidence="4 5" key="2">
    <citation type="journal article" date="2015" name="MBio">
        <title>Genome-Resolved Metagenomic Analysis Reveals Roles for Candidate Phyla and Other Microbial Community Members in Biogeochemical Transformations in Oil Reservoirs.</title>
        <authorList>
            <person name="Hu P."/>
            <person name="Tom L."/>
            <person name="Singh A."/>
            <person name="Thomas B.C."/>
            <person name="Baker B.J."/>
            <person name="Piceno Y.M."/>
            <person name="Andersen G.L."/>
            <person name="Banfield J.F."/>
        </authorList>
    </citation>
    <scope>NUCLEOTIDE SEQUENCE [LARGE SCALE GENOMIC DNA]</scope>
</reference>
<comment type="similarity">
    <text evidence="1">Belongs to the UPF0047 family.</text>
</comment>
<evidence type="ECO:0000256" key="1">
    <source>
        <dbReference type="ARBA" id="ARBA00005534"/>
    </source>
</evidence>
<dbReference type="PROSITE" id="PS01314">
    <property type="entry name" value="UPF0047"/>
    <property type="match status" value="1"/>
</dbReference>
<dbReference type="Gene3D" id="2.60.120.460">
    <property type="entry name" value="YjbQ-like"/>
    <property type="match status" value="1"/>
</dbReference>
<dbReference type="Proteomes" id="UP000054598">
    <property type="component" value="Unassembled WGS sequence"/>
</dbReference>
<evidence type="ECO:0008006" key="6">
    <source>
        <dbReference type="Google" id="ProtNLM"/>
    </source>
</evidence>
<dbReference type="Pfam" id="PF01894">
    <property type="entry name" value="YjbQ"/>
    <property type="match status" value="1"/>
</dbReference>
<gene>
    <name evidence="2" type="ORF">XD82_0338</name>
    <name evidence="3" type="ORF">XE10_0664</name>
</gene>
<protein>
    <recommendedName>
        <fullName evidence="6">Secondary thiamine-phosphate synthase enzyme</fullName>
    </recommendedName>
</protein>
<dbReference type="PANTHER" id="PTHR30615">
    <property type="entry name" value="UNCHARACTERIZED PROTEIN YJBQ-RELATED"/>
    <property type="match status" value="1"/>
</dbReference>
<sequence length="138" mass="14555">MMFRTTIRVDTHGEGEVVNLTPRVAQAVAESGVREGLASVFVAGSTAAVTTIEYEPGVLSDLSRALSVIAPADIPYAHDAAWGDGNGRSHVRAAIVGPSLSVPVIAGALACGTWQQIVLLELDVRSRRERTVYVTVVD</sequence>
<dbReference type="InterPro" id="IPR001602">
    <property type="entry name" value="UPF0047_YjbQ-like"/>
</dbReference>
<dbReference type="PIRSF" id="PIRSF004681">
    <property type="entry name" value="UCP004681"/>
    <property type="match status" value="1"/>
</dbReference>
<dbReference type="EMBL" id="LGGD01000024">
    <property type="protein sequence ID" value="KUK63425.1"/>
    <property type="molecule type" value="Genomic_DNA"/>
</dbReference>
<accession>A0A101GRR3</accession>
<dbReference type="AlphaFoldDB" id="A0A101GRR3"/>
<evidence type="ECO:0000313" key="5">
    <source>
        <dbReference type="Proteomes" id="UP000054598"/>
    </source>
</evidence>
<dbReference type="PATRIC" id="fig|2198.3.peg.492"/>
<comment type="caution">
    <text evidence="2">The sequence shown here is derived from an EMBL/GenBank/DDBJ whole genome shotgun (WGS) entry which is preliminary data.</text>
</comment>
<organism evidence="2 4">
    <name type="scientific">Methanoculleus marisnigri</name>
    <dbReference type="NCBI Taxonomy" id="2198"/>
    <lineage>
        <taxon>Archaea</taxon>
        <taxon>Methanobacteriati</taxon>
        <taxon>Methanobacteriota</taxon>
        <taxon>Stenosarchaea group</taxon>
        <taxon>Methanomicrobia</taxon>
        <taxon>Methanomicrobiales</taxon>
        <taxon>Methanomicrobiaceae</taxon>
        <taxon>Methanoculleus</taxon>
    </lineage>
</organism>
<name>A0A101GRR3_9EURY</name>
<reference evidence="2" key="1">
    <citation type="journal article" date="2015" name="MBio">
        <title>Genome-resolved metagenomic analysis reveals roles for candidate phyla and other microbial community members in biogeochemical transformations in oil reservoirs.</title>
        <authorList>
            <person name="Hu P."/>
            <person name="Tom L."/>
            <person name="Singh A."/>
            <person name="Thomas B.C."/>
            <person name="Baker B.J."/>
            <person name="Piceno Y.M."/>
            <person name="Andersen G.L."/>
            <person name="Banfield J.F."/>
        </authorList>
    </citation>
    <scope>NUCLEOTIDE SEQUENCE [LARGE SCALE GENOMIC DNA]</scope>
    <source>
        <strain evidence="2">62_101</strain>
        <strain evidence="3">63_41</strain>
    </source>
</reference>
<dbReference type="EMBL" id="LGHE01000056">
    <property type="protein sequence ID" value="KUL02542.1"/>
    <property type="molecule type" value="Genomic_DNA"/>
</dbReference>
<evidence type="ECO:0000313" key="3">
    <source>
        <dbReference type="EMBL" id="KUL02542.1"/>
    </source>
</evidence>
<evidence type="ECO:0000313" key="2">
    <source>
        <dbReference type="EMBL" id="KUK63425.1"/>
    </source>
</evidence>
<proteinExistence type="inferred from homology"/>
<evidence type="ECO:0000313" key="4">
    <source>
        <dbReference type="Proteomes" id="UP000054323"/>
    </source>
</evidence>
<dbReference type="NCBIfam" id="TIGR00149">
    <property type="entry name" value="TIGR00149_YjbQ"/>
    <property type="match status" value="1"/>
</dbReference>
<dbReference type="InterPro" id="IPR035917">
    <property type="entry name" value="YjbQ-like_sf"/>
</dbReference>
<dbReference type="PANTHER" id="PTHR30615:SF8">
    <property type="entry name" value="UPF0047 PROTEIN C4A8.02C"/>
    <property type="match status" value="1"/>
</dbReference>
<dbReference type="SUPFAM" id="SSF111038">
    <property type="entry name" value="YjbQ-like"/>
    <property type="match status" value="1"/>
</dbReference>
<dbReference type="Proteomes" id="UP000054323">
    <property type="component" value="Unassembled WGS sequence"/>
</dbReference>